<dbReference type="OrthoDB" id="9830336at2"/>
<reference evidence="1 2" key="1">
    <citation type="submission" date="2019-03" db="EMBL/GenBank/DDBJ databases">
        <title>Genome sequence of Sphingomonas sp. 17J27-24.</title>
        <authorList>
            <person name="Kim M."/>
            <person name="Maeng S."/>
            <person name="Sathiyaraj S."/>
        </authorList>
    </citation>
    <scope>NUCLEOTIDE SEQUENCE [LARGE SCALE GENOMIC DNA]</scope>
    <source>
        <strain evidence="1 2">17J27-24</strain>
    </source>
</reference>
<organism evidence="1 2">
    <name type="scientific">Sphingomonas parva</name>
    <dbReference type="NCBI Taxonomy" id="2555898"/>
    <lineage>
        <taxon>Bacteria</taxon>
        <taxon>Pseudomonadati</taxon>
        <taxon>Pseudomonadota</taxon>
        <taxon>Alphaproteobacteria</taxon>
        <taxon>Sphingomonadales</taxon>
        <taxon>Sphingomonadaceae</taxon>
        <taxon>Sphingomonas</taxon>
    </lineage>
</organism>
<sequence>MPTRFTRHDFLIKDLAVTIANGGGGAGTWMPGPDDETPPTPISPIASVIANMDLIEMVRATMADAIKAKKFDEIGRAFASDDPGGNLAIRTAIQEVGRAVVASAAYAGLRGGSAGMPNPDCGGTSLETIPPTLTPVVHIGRAMHRVTDLPRLRRQLEQTVDYLDKTAAAQAPRGAEVAAVRTQLEGALKALPVR</sequence>
<dbReference type="Proteomes" id="UP000298213">
    <property type="component" value="Unassembled WGS sequence"/>
</dbReference>
<dbReference type="EMBL" id="SPDV01000001">
    <property type="protein sequence ID" value="TFI60200.1"/>
    <property type="molecule type" value="Genomic_DNA"/>
</dbReference>
<comment type="caution">
    <text evidence="1">The sequence shown here is derived from an EMBL/GenBank/DDBJ whole genome shotgun (WGS) entry which is preliminary data.</text>
</comment>
<proteinExistence type="predicted"/>
<evidence type="ECO:0000313" key="2">
    <source>
        <dbReference type="Proteomes" id="UP000298213"/>
    </source>
</evidence>
<protein>
    <submittedName>
        <fullName evidence="1">Uncharacterized protein</fullName>
    </submittedName>
</protein>
<dbReference type="RefSeq" id="WP_135082565.1">
    <property type="nucleotide sequence ID" value="NZ_SPDV01000001.1"/>
</dbReference>
<dbReference type="AlphaFoldDB" id="A0A4Y8ZW10"/>
<name>A0A4Y8ZW10_9SPHN</name>
<accession>A0A4Y8ZW10</accession>
<keyword evidence="2" id="KW-1185">Reference proteome</keyword>
<evidence type="ECO:0000313" key="1">
    <source>
        <dbReference type="EMBL" id="TFI60200.1"/>
    </source>
</evidence>
<gene>
    <name evidence="1" type="ORF">E2493_00345</name>
</gene>